<name>A0ACC2C1X5_DIPCM</name>
<evidence type="ECO:0000313" key="2">
    <source>
        <dbReference type="Proteomes" id="UP001162992"/>
    </source>
</evidence>
<sequence length="432" mass="47701">MKTSNIFCSSCLVLIVGTILLLVEGLPLGNGGLLEQKTSREVHKYGSRSDSFVLNEPLRIVKTEAGKVEVISGDEEDLLRDENIGLNFVTIEPQALLLPQYIDASCVVYVQQGKVRVGWVKDDQLNQEDMEIGDVFVIPGGTVFYLLNTDVGQRLRVFGLLDTSESLDKRGRFQSFYVAGGVDPPSILSGFDPDVVAAAFKVSRSEVTEILDAQNQGPIVYTSRRQFEIMSRPSSTWSWSNIVRDYVPNIFQKGRTYRAYNLLKHHKGFRNNNGWSIAVDGEEYQPLKKVDAGVFAVSLKPGAMLAPHWNPRATEIAVVTNGTGTIEIVYPNGTSALSTKVEPGTIFVVPRYFPMCQIASREGQFEFVGYSTSSRPNRPQFLAGSTSVLKALDEETVAVAFDVPKERLRVILDSQNDAVILPGFIEPPRSVA</sequence>
<proteinExistence type="predicted"/>
<dbReference type="EMBL" id="CM055103">
    <property type="protein sequence ID" value="KAJ7536028.1"/>
    <property type="molecule type" value="Genomic_DNA"/>
</dbReference>
<comment type="caution">
    <text evidence="1">The sequence shown here is derived from an EMBL/GenBank/DDBJ whole genome shotgun (WGS) entry which is preliminary data.</text>
</comment>
<evidence type="ECO:0000313" key="1">
    <source>
        <dbReference type="EMBL" id="KAJ7536028.1"/>
    </source>
</evidence>
<accession>A0ACC2C1X5</accession>
<dbReference type="Proteomes" id="UP001162992">
    <property type="component" value="Chromosome 12"/>
</dbReference>
<reference evidence="2" key="1">
    <citation type="journal article" date="2024" name="Proc. Natl. Acad. Sci. U.S.A.">
        <title>Extraordinary preservation of gene collinearity over three hundred million years revealed in homosporous lycophytes.</title>
        <authorList>
            <person name="Li C."/>
            <person name="Wickell D."/>
            <person name="Kuo L.Y."/>
            <person name="Chen X."/>
            <person name="Nie B."/>
            <person name="Liao X."/>
            <person name="Peng D."/>
            <person name="Ji J."/>
            <person name="Jenkins J."/>
            <person name="Williams M."/>
            <person name="Shu S."/>
            <person name="Plott C."/>
            <person name="Barry K."/>
            <person name="Rajasekar S."/>
            <person name="Grimwood J."/>
            <person name="Han X."/>
            <person name="Sun S."/>
            <person name="Hou Z."/>
            <person name="He W."/>
            <person name="Dai G."/>
            <person name="Sun C."/>
            <person name="Schmutz J."/>
            <person name="Leebens-Mack J.H."/>
            <person name="Li F.W."/>
            <person name="Wang L."/>
        </authorList>
    </citation>
    <scope>NUCLEOTIDE SEQUENCE [LARGE SCALE GENOMIC DNA]</scope>
    <source>
        <strain evidence="2">cv. PW_Plant_1</strain>
    </source>
</reference>
<organism evidence="1 2">
    <name type="scientific">Diphasiastrum complanatum</name>
    <name type="common">Issler's clubmoss</name>
    <name type="synonym">Lycopodium complanatum</name>
    <dbReference type="NCBI Taxonomy" id="34168"/>
    <lineage>
        <taxon>Eukaryota</taxon>
        <taxon>Viridiplantae</taxon>
        <taxon>Streptophyta</taxon>
        <taxon>Embryophyta</taxon>
        <taxon>Tracheophyta</taxon>
        <taxon>Lycopodiopsida</taxon>
        <taxon>Lycopodiales</taxon>
        <taxon>Lycopodiaceae</taxon>
        <taxon>Lycopodioideae</taxon>
        <taxon>Diphasiastrum</taxon>
    </lineage>
</organism>
<gene>
    <name evidence="1" type="ORF">O6H91_12G054300</name>
</gene>
<keyword evidence="2" id="KW-1185">Reference proteome</keyword>
<protein>
    <submittedName>
        <fullName evidence="1">Uncharacterized protein</fullName>
    </submittedName>
</protein>